<name>A0A835DKX0_TETSI</name>
<keyword evidence="3" id="KW-0813">Transport</keyword>
<evidence type="ECO:0000256" key="4">
    <source>
        <dbReference type="ARBA" id="ARBA00022927"/>
    </source>
</evidence>
<dbReference type="OrthoDB" id="28053at2759"/>
<dbReference type="PROSITE" id="PS50180">
    <property type="entry name" value="GAE"/>
    <property type="match status" value="1"/>
</dbReference>
<dbReference type="GO" id="GO:0005794">
    <property type="term" value="C:Golgi apparatus"/>
    <property type="evidence" value="ECO:0007669"/>
    <property type="project" value="UniProtKB-SubCell"/>
</dbReference>
<reference evidence="9 10" key="1">
    <citation type="submission" date="2020-04" db="EMBL/GenBank/DDBJ databases">
        <title>Plant Genome Project.</title>
        <authorList>
            <person name="Zhang R.-G."/>
        </authorList>
    </citation>
    <scope>NUCLEOTIDE SEQUENCE [LARGE SCALE GENOMIC DNA]</scope>
    <source>
        <strain evidence="9">YNK0</strain>
        <tissue evidence="9">Leaf</tissue>
    </source>
</reference>
<evidence type="ECO:0000256" key="2">
    <source>
        <dbReference type="ARBA" id="ARBA00004555"/>
    </source>
</evidence>
<dbReference type="Gene3D" id="2.60.40.1230">
    <property type="match status" value="1"/>
</dbReference>
<feature type="domain" description="GAE" evidence="8">
    <location>
        <begin position="99"/>
        <end position="216"/>
    </location>
</feature>
<proteinExistence type="predicted"/>
<feature type="region of interest" description="Disordered" evidence="7">
    <location>
        <begin position="37"/>
        <end position="69"/>
    </location>
</feature>
<sequence>MVMFFLHLCQGTSQAPTSGADILLDLLSIGTPPVQNNLSMPDRLSSSQENKSSVTTLEKLSSPSSPLPTQVSYPAGATPVMDLLNGLSPNLSMPGGNGPVYPSIVAFQSNSLKIMFSFSKPPGNPQATSIQATFTNMSSNVYTDFIFQAAVPKFVQLNLDPASSSTLPASGEGSIKQCFRVTNSQHGQKPLAMRIRIAYKINKQDVTEQGQVNNFPLGL</sequence>
<evidence type="ECO:0000313" key="9">
    <source>
        <dbReference type="EMBL" id="KAF8407943.1"/>
    </source>
</evidence>
<evidence type="ECO:0000256" key="5">
    <source>
        <dbReference type="ARBA" id="ARBA00023034"/>
    </source>
</evidence>
<accession>A0A835DKX0</accession>
<keyword evidence="4" id="KW-0653">Protein transport</keyword>
<evidence type="ECO:0000256" key="7">
    <source>
        <dbReference type="SAM" id="MobiDB-lite"/>
    </source>
</evidence>
<dbReference type="GO" id="GO:0030665">
    <property type="term" value="C:clathrin-coated vesicle membrane"/>
    <property type="evidence" value="ECO:0007669"/>
    <property type="project" value="UniProtKB-SubCell"/>
</dbReference>
<evidence type="ECO:0000256" key="6">
    <source>
        <dbReference type="ARBA" id="ARBA00023136"/>
    </source>
</evidence>
<dbReference type="Pfam" id="PF02883">
    <property type="entry name" value="Alpha_adaptinC2"/>
    <property type="match status" value="1"/>
</dbReference>
<dbReference type="InterPro" id="IPR008153">
    <property type="entry name" value="GAE_dom"/>
</dbReference>
<dbReference type="OMA" id="FAMMDLL"/>
<keyword evidence="10" id="KW-1185">Reference proteome</keyword>
<dbReference type="GO" id="GO:0006886">
    <property type="term" value="P:intracellular protein transport"/>
    <property type="evidence" value="ECO:0007669"/>
    <property type="project" value="InterPro"/>
</dbReference>
<dbReference type="GO" id="GO:0016192">
    <property type="term" value="P:vesicle-mediated transport"/>
    <property type="evidence" value="ECO:0007669"/>
    <property type="project" value="InterPro"/>
</dbReference>
<evidence type="ECO:0000256" key="1">
    <source>
        <dbReference type="ARBA" id="ARBA00004145"/>
    </source>
</evidence>
<dbReference type="FunFam" id="2.60.40.1230:FF:000008">
    <property type="entry name" value="AP-1 complex subunit gamma"/>
    <property type="match status" value="1"/>
</dbReference>
<dbReference type="InterPro" id="IPR050840">
    <property type="entry name" value="Adaptor_Complx_Large_Subunit"/>
</dbReference>
<comment type="subcellular location">
    <subcellularLocation>
        <location evidence="1">Cytoplasmic vesicle</location>
        <location evidence="1">Clathrin-coated vesicle membrane</location>
        <topology evidence="1">Peripheral membrane protein</topology>
        <orientation evidence="1">Cytoplasmic side</orientation>
    </subcellularLocation>
    <subcellularLocation>
        <location evidence="2">Golgi apparatus</location>
    </subcellularLocation>
</comment>
<dbReference type="SUPFAM" id="SSF49348">
    <property type="entry name" value="Clathrin adaptor appendage domain"/>
    <property type="match status" value="1"/>
</dbReference>
<dbReference type="InterPro" id="IPR013041">
    <property type="entry name" value="Clathrin_app_Ig-like_sf"/>
</dbReference>
<dbReference type="AlphaFoldDB" id="A0A835DKX0"/>
<dbReference type="SMART" id="SM00809">
    <property type="entry name" value="Alpha_adaptinC2"/>
    <property type="match status" value="1"/>
</dbReference>
<keyword evidence="5" id="KW-0333">Golgi apparatus</keyword>
<dbReference type="EMBL" id="JABCRI010000004">
    <property type="protein sequence ID" value="KAF8407943.1"/>
    <property type="molecule type" value="Genomic_DNA"/>
</dbReference>
<evidence type="ECO:0000259" key="8">
    <source>
        <dbReference type="PROSITE" id="PS50180"/>
    </source>
</evidence>
<dbReference type="Proteomes" id="UP000655225">
    <property type="component" value="Unassembled WGS sequence"/>
</dbReference>
<feature type="compositionally biased region" description="Polar residues" evidence="7">
    <location>
        <begin position="37"/>
        <end position="59"/>
    </location>
</feature>
<gene>
    <name evidence="9" type="ORF">HHK36_007083</name>
</gene>
<evidence type="ECO:0000313" key="10">
    <source>
        <dbReference type="Proteomes" id="UP000655225"/>
    </source>
</evidence>
<dbReference type="InterPro" id="IPR008152">
    <property type="entry name" value="Clathrin_a/b/g-adaptin_app_Ig"/>
</dbReference>
<protein>
    <recommendedName>
        <fullName evidence="8">GAE domain-containing protein</fullName>
    </recommendedName>
</protein>
<comment type="caution">
    <text evidence="9">The sequence shown here is derived from an EMBL/GenBank/DDBJ whole genome shotgun (WGS) entry which is preliminary data.</text>
</comment>
<organism evidence="9 10">
    <name type="scientific">Tetracentron sinense</name>
    <name type="common">Spur-leaf</name>
    <dbReference type="NCBI Taxonomy" id="13715"/>
    <lineage>
        <taxon>Eukaryota</taxon>
        <taxon>Viridiplantae</taxon>
        <taxon>Streptophyta</taxon>
        <taxon>Embryophyta</taxon>
        <taxon>Tracheophyta</taxon>
        <taxon>Spermatophyta</taxon>
        <taxon>Magnoliopsida</taxon>
        <taxon>Trochodendrales</taxon>
        <taxon>Trochodendraceae</taxon>
        <taxon>Tetracentron</taxon>
    </lineage>
</organism>
<keyword evidence="6" id="KW-0472">Membrane</keyword>
<dbReference type="PANTHER" id="PTHR22780">
    <property type="entry name" value="ADAPTIN, ALPHA/GAMMA/EPSILON"/>
    <property type="match status" value="1"/>
</dbReference>
<evidence type="ECO:0000256" key="3">
    <source>
        <dbReference type="ARBA" id="ARBA00022448"/>
    </source>
</evidence>